<dbReference type="Proteomes" id="UP000031390">
    <property type="component" value="Unassembled WGS sequence"/>
</dbReference>
<protein>
    <submittedName>
        <fullName evidence="1">Uncharacterized protein</fullName>
    </submittedName>
</protein>
<dbReference type="EMBL" id="JUFZ01000101">
    <property type="protein sequence ID" value="KIC06486.1"/>
    <property type="molecule type" value="Genomic_DNA"/>
</dbReference>
<reference evidence="1 2" key="1">
    <citation type="submission" date="2014-12" db="EMBL/GenBank/DDBJ databases">
        <title>Genome sequence of Morococcus cerebrosus.</title>
        <authorList>
            <person name="Shin S.-K."/>
            <person name="Yi H."/>
        </authorList>
    </citation>
    <scope>NUCLEOTIDE SEQUENCE [LARGE SCALE GENOMIC DNA]</scope>
    <source>
        <strain evidence="1 2">CIP 81.93</strain>
    </source>
</reference>
<name>A0A0C1GLY7_9NEIS</name>
<organism evidence="1 2">
    <name type="scientific">Morococcus cerebrosus</name>
    <dbReference type="NCBI Taxonomy" id="1056807"/>
    <lineage>
        <taxon>Bacteria</taxon>
        <taxon>Pseudomonadati</taxon>
        <taxon>Pseudomonadota</taxon>
        <taxon>Betaproteobacteria</taxon>
        <taxon>Neisseriales</taxon>
        <taxon>Neisseriaceae</taxon>
        <taxon>Morococcus</taxon>
    </lineage>
</organism>
<gene>
    <name evidence="1" type="ORF">MCC93_20820</name>
</gene>
<evidence type="ECO:0000313" key="2">
    <source>
        <dbReference type="Proteomes" id="UP000031390"/>
    </source>
</evidence>
<sequence>MLFGQIPKYFKMGKRDDFLEMKNRLNLYENKNSRSIELGFYKKYL</sequence>
<comment type="caution">
    <text evidence="1">The sequence shown here is derived from an EMBL/GenBank/DDBJ whole genome shotgun (WGS) entry which is preliminary data.</text>
</comment>
<evidence type="ECO:0000313" key="1">
    <source>
        <dbReference type="EMBL" id="KIC06486.1"/>
    </source>
</evidence>
<accession>A0A0C1GLY7</accession>
<proteinExistence type="predicted"/>
<dbReference type="AlphaFoldDB" id="A0A0C1GLY7"/>